<dbReference type="Proteomes" id="UP000247150">
    <property type="component" value="Unassembled WGS sequence"/>
</dbReference>
<evidence type="ECO:0000313" key="2">
    <source>
        <dbReference type="Proteomes" id="UP000247150"/>
    </source>
</evidence>
<gene>
    <name evidence="1" type="ORF">DFO73_10328</name>
</gene>
<proteinExistence type="predicted"/>
<dbReference type="EMBL" id="QGTW01000003">
    <property type="protein sequence ID" value="PWW30147.1"/>
    <property type="molecule type" value="Genomic_DNA"/>
</dbReference>
<dbReference type="AlphaFoldDB" id="A0A2V3A1N8"/>
<name>A0A2V3A1N8_9BACI</name>
<protein>
    <submittedName>
        <fullName evidence="1">Uncharacterized protein</fullName>
    </submittedName>
</protein>
<sequence length="104" mass="11851">MGNTILPLHPREVTAINTELYTFKFFIKQIDEMDGPINEKIALIETTAFFNKAPVFEGVIRAKFNDHGIFPNAQDLAAAEIPLSVKRKMAAEIKRYIRPQKSFL</sequence>
<organism evidence="1 2">
    <name type="scientific">Cytobacillus oceanisediminis</name>
    <dbReference type="NCBI Taxonomy" id="665099"/>
    <lineage>
        <taxon>Bacteria</taxon>
        <taxon>Bacillati</taxon>
        <taxon>Bacillota</taxon>
        <taxon>Bacilli</taxon>
        <taxon>Bacillales</taxon>
        <taxon>Bacillaceae</taxon>
        <taxon>Cytobacillus</taxon>
    </lineage>
</organism>
<accession>A0A2V3A1N8</accession>
<evidence type="ECO:0000313" key="1">
    <source>
        <dbReference type="EMBL" id="PWW30147.1"/>
    </source>
</evidence>
<reference evidence="1 2" key="1">
    <citation type="submission" date="2018-05" db="EMBL/GenBank/DDBJ databases">
        <title>Freshwater and sediment microbial communities from various areas in North America, analyzing microbe dynamics in response to fracking.</title>
        <authorList>
            <person name="Lamendella R."/>
        </authorList>
    </citation>
    <scope>NUCLEOTIDE SEQUENCE [LARGE SCALE GENOMIC DNA]</scope>
    <source>
        <strain evidence="1 2">15_TX</strain>
    </source>
</reference>
<comment type="caution">
    <text evidence="1">The sequence shown here is derived from an EMBL/GenBank/DDBJ whole genome shotgun (WGS) entry which is preliminary data.</text>
</comment>